<feature type="compositionally biased region" description="Acidic residues" evidence="1">
    <location>
        <begin position="137"/>
        <end position="151"/>
    </location>
</feature>
<feature type="region of interest" description="Disordered" evidence="1">
    <location>
        <begin position="131"/>
        <end position="196"/>
    </location>
</feature>
<evidence type="ECO:0000256" key="1">
    <source>
        <dbReference type="SAM" id="MobiDB-lite"/>
    </source>
</evidence>
<feature type="region of interest" description="Disordered" evidence="1">
    <location>
        <begin position="1"/>
        <end position="72"/>
    </location>
</feature>
<evidence type="ECO:0000313" key="2">
    <source>
        <dbReference type="EMBL" id="MCL7939132.1"/>
    </source>
</evidence>
<dbReference type="InterPro" id="IPR021735">
    <property type="entry name" value="DUF3306"/>
</dbReference>
<dbReference type="EMBL" id="JAMJPK010000001">
    <property type="protein sequence ID" value="MCL7939132.1"/>
    <property type="molecule type" value="Genomic_DNA"/>
</dbReference>
<organism evidence="2 3">
    <name type="scientific">Halomonas gemina</name>
    <dbReference type="NCBI Taxonomy" id="2945105"/>
    <lineage>
        <taxon>Bacteria</taxon>
        <taxon>Pseudomonadati</taxon>
        <taxon>Pseudomonadota</taxon>
        <taxon>Gammaproteobacteria</taxon>
        <taxon>Oceanospirillales</taxon>
        <taxon>Halomonadaceae</taxon>
        <taxon>Halomonas</taxon>
    </lineage>
</organism>
<reference evidence="2" key="1">
    <citation type="submission" date="2022-05" db="EMBL/GenBank/DDBJ databases">
        <title>Halomonas geminus sp. nov. and Halomonas llamarensis sp. nov. isolated from high-altitude salars of the Atacama Desert.</title>
        <authorList>
            <person name="Hintersatz C."/>
            <person name="Rojas L.A."/>
            <person name="Wei T.-S."/>
            <person name="Kutschke S."/>
            <person name="Lehmann F."/>
            <person name="Jain R."/>
            <person name="Pollmann K."/>
        </authorList>
    </citation>
    <scope>NUCLEOTIDE SEQUENCE</scope>
    <source>
        <strain evidence="2">ATCH28</strain>
    </source>
</reference>
<dbReference type="Proteomes" id="UP001165369">
    <property type="component" value="Unassembled WGS sequence"/>
</dbReference>
<feature type="compositionally biased region" description="Basic and acidic residues" evidence="1">
    <location>
        <begin position="29"/>
        <end position="48"/>
    </location>
</feature>
<feature type="compositionally biased region" description="Basic and acidic residues" evidence="1">
    <location>
        <begin position="1"/>
        <end position="14"/>
    </location>
</feature>
<dbReference type="RefSeq" id="WP_250059142.1">
    <property type="nucleotide sequence ID" value="NZ_JAMJPK010000001.1"/>
</dbReference>
<accession>A0ABT0SX17</accession>
<keyword evidence="3" id="KW-1185">Reference proteome</keyword>
<sequence>MSRFERWSRLKRGELPASPETPLSPQGSETKESEAPGREPLEPDHPDRASASPAPGSLDHTLPDPDTLPAGSDIKAYLASGVSSGLRKRALRRLFAADHYGIRDGLDDYDHDYREKLQPLAGEVAERLRNWTRQRLDDDEPPEDVPEEVPSEDTAASEEGSPELTSDAPQRTSDTETTGASEALSPETPRSHERKG</sequence>
<feature type="compositionally biased region" description="Polar residues" evidence="1">
    <location>
        <begin position="163"/>
        <end position="180"/>
    </location>
</feature>
<name>A0ABT0SX17_9GAMM</name>
<evidence type="ECO:0000313" key="3">
    <source>
        <dbReference type="Proteomes" id="UP001165369"/>
    </source>
</evidence>
<protein>
    <submittedName>
        <fullName evidence="2">DUF3306 domain-containing protein</fullName>
    </submittedName>
</protein>
<gene>
    <name evidence="2" type="ORF">M8009_02270</name>
</gene>
<dbReference type="Pfam" id="PF11748">
    <property type="entry name" value="DUF3306"/>
    <property type="match status" value="1"/>
</dbReference>
<comment type="caution">
    <text evidence="2">The sequence shown here is derived from an EMBL/GenBank/DDBJ whole genome shotgun (WGS) entry which is preliminary data.</text>
</comment>
<proteinExistence type="predicted"/>